<evidence type="ECO:0000313" key="3">
    <source>
        <dbReference type="Proteomes" id="UP001304895"/>
    </source>
</evidence>
<evidence type="ECO:0000313" key="2">
    <source>
        <dbReference type="EMBL" id="KAK4138758.1"/>
    </source>
</evidence>
<dbReference type="Proteomes" id="UP001304895">
    <property type="component" value="Unassembled WGS sequence"/>
</dbReference>
<protein>
    <submittedName>
        <fullName evidence="2">Uncharacterized protein</fullName>
    </submittedName>
</protein>
<gene>
    <name evidence="2" type="ORF">BT67DRAFT_21346</name>
</gene>
<accession>A0AAN6ZI55</accession>
<comment type="caution">
    <text evidence="2">The sequence shown here is derived from an EMBL/GenBank/DDBJ whole genome shotgun (WGS) entry which is preliminary data.</text>
</comment>
<keyword evidence="3" id="KW-1185">Reference proteome</keyword>
<feature type="transmembrane region" description="Helical" evidence="1">
    <location>
        <begin position="19"/>
        <end position="37"/>
    </location>
</feature>
<proteinExistence type="predicted"/>
<reference evidence="2" key="1">
    <citation type="journal article" date="2023" name="Mol. Phylogenet. Evol.">
        <title>Genome-scale phylogeny and comparative genomics of the fungal order Sordariales.</title>
        <authorList>
            <person name="Hensen N."/>
            <person name="Bonometti L."/>
            <person name="Westerberg I."/>
            <person name="Brannstrom I.O."/>
            <person name="Guillou S."/>
            <person name="Cros-Aarteil S."/>
            <person name="Calhoun S."/>
            <person name="Haridas S."/>
            <person name="Kuo A."/>
            <person name="Mondo S."/>
            <person name="Pangilinan J."/>
            <person name="Riley R."/>
            <person name="LaButti K."/>
            <person name="Andreopoulos B."/>
            <person name="Lipzen A."/>
            <person name="Chen C."/>
            <person name="Yan M."/>
            <person name="Daum C."/>
            <person name="Ng V."/>
            <person name="Clum A."/>
            <person name="Steindorff A."/>
            <person name="Ohm R.A."/>
            <person name="Martin F."/>
            <person name="Silar P."/>
            <person name="Natvig D.O."/>
            <person name="Lalanne C."/>
            <person name="Gautier V."/>
            <person name="Ament-Velasquez S.L."/>
            <person name="Kruys A."/>
            <person name="Hutchinson M.I."/>
            <person name="Powell A.J."/>
            <person name="Barry K."/>
            <person name="Miller A.N."/>
            <person name="Grigoriev I.V."/>
            <person name="Debuchy R."/>
            <person name="Gladieux P."/>
            <person name="Hiltunen Thoren M."/>
            <person name="Johannesson H."/>
        </authorList>
    </citation>
    <scope>NUCLEOTIDE SEQUENCE</scope>
    <source>
        <strain evidence="2">CBS 123565</strain>
    </source>
</reference>
<keyword evidence="1" id="KW-0472">Membrane</keyword>
<dbReference type="AlphaFoldDB" id="A0AAN6ZI55"/>
<sequence>MTVVGNEGSFGRFEWRTSLLLAVSCPRMGGIALLAVFRRCRGGATSRAAGLIPFRCGFPVHAVIPTDLCSLARHGRAADGDISGMAWHSCHAMLFYAAGPCLCGLGGGGSWSVRSARWTGAALYLGHGLALSLRLCAWRKMGVWDAGVGKYAFSCSYFVLA</sequence>
<reference evidence="2" key="2">
    <citation type="submission" date="2023-05" db="EMBL/GenBank/DDBJ databases">
        <authorList>
            <consortium name="Lawrence Berkeley National Laboratory"/>
            <person name="Steindorff A."/>
            <person name="Hensen N."/>
            <person name="Bonometti L."/>
            <person name="Westerberg I."/>
            <person name="Brannstrom I.O."/>
            <person name="Guillou S."/>
            <person name="Cros-Aarteil S."/>
            <person name="Calhoun S."/>
            <person name="Haridas S."/>
            <person name="Kuo A."/>
            <person name="Mondo S."/>
            <person name="Pangilinan J."/>
            <person name="Riley R."/>
            <person name="Labutti K."/>
            <person name="Andreopoulos B."/>
            <person name="Lipzen A."/>
            <person name="Chen C."/>
            <person name="Yanf M."/>
            <person name="Daum C."/>
            <person name="Ng V."/>
            <person name="Clum A."/>
            <person name="Ohm R."/>
            <person name="Martin F."/>
            <person name="Silar P."/>
            <person name="Natvig D."/>
            <person name="Lalanne C."/>
            <person name="Gautier V."/>
            <person name="Ament-Velasquez S.L."/>
            <person name="Kruys A."/>
            <person name="Hutchinson M.I."/>
            <person name="Powell A.J."/>
            <person name="Barry K."/>
            <person name="Miller A.N."/>
            <person name="Grigoriev I.V."/>
            <person name="Debuchy R."/>
            <person name="Gladieux P."/>
            <person name="Thoren M.H."/>
            <person name="Johannesson H."/>
        </authorList>
    </citation>
    <scope>NUCLEOTIDE SEQUENCE</scope>
    <source>
        <strain evidence="2">CBS 123565</strain>
    </source>
</reference>
<dbReference type="EMBL" id="MU853401">
    <property type="protein sequence ID" value="KAK4138758.1"/>
    <property type="molecule type" value="Genomic_DNA"/>
</dbReference>
<keyword evidence="1" id="KW-0812">Transmembrane</keyword>
<name>A0AAN6ZI55_9PEZI</name>
<evidence type="ECO:0000256" key="1">
    <source>
        <dbReference type="SAM" id="Phobius"/>
    </source>
</evidence>
<keyword evidence="1" id="KW-1133">Transmembrane helix</keyword>
<organism evidence="2 3">
    <name type="scientific">Trichocladium antarcticum</name>
    <dbReference type="NCBI Taxonomy" id="1450529"/>
    <lineage>
        <taxon>Eukaryota</taxon>
        <taxon>Fungi</taxon>
        <taxon>Dikarya</taxon>
        <taxon>Ascomycota</taxon>
        <taxon>Pezizomycotina</taxon>
        <taxon>Sordariomycetes</taxon>
        <taxon>Sordariomycetidae</taxon>
        <taxon>Sordariales</taxon>
        <taxon>Chaetomiaceae</taxon>
        <taxon>Trichocladium</taxon>
    </lineage>
</organism>